<evidence type="ECO:0000259" key="1">
    <source>
        <dbReference type="Pfam" id="PF07993"/>
    </source>
</evidence>
<dbReference type="Pfam" id="PF07993">
    <property type="entry name" value="NAD_binding_4"/>
    <property type="match status" value="1"/>
</dbReference>
<dbReference type="OrthoDB" id="5377001at2"/>
<comment type="caution">
    <text evidence="2">The sequence shown here is derived from an EMBL/GenBank/DDBJ whole genome shotgun (WGS) entry which is preliminary data.</text>
</comment>
<dbReference type="PANTHER" id="PTHR43245">
    <property type="entry name" value="BIFUNCTIONAL POLYMYXIN RESISTANCE PROTEIN ARNA"/>
    <property type="match status" value="1"/>
</dbReference>
<evidence type="ECO:0000313" key="3">
    <source>
        <dbReference type="Proteomes" id="UP000245890"/>
    </source>
</evidence>
<organism evidence="2 3">
    <name type="scientific">Sphingomonas pokkalii</name>
    <dbReference type="NCBI Taxonomy" id="2175090"/>
    <lineage>
        <taxon>Bacteria</taxon>
        <taxon>Pseudomonadati</taxon>
        <taxon>Pseudomonadota</taxon>
        <taxon>Alphaproteobacteria</taxon>
        <taxon>Sphingomonadales</taxon>
        <taxon>Sphingomonadaceae</taxon>
        <taxon>Sphingomonas</taxon>
    </lineage>
</organism>
<name>A0A2U0SAP3_9SPHN</name>
<accession>A0A2U0SAP3</accession>
<dbReference type="AlphaFoldDB" id="A0A2U0SAP3"/>
<dbReference type="SUPFAM" id="SSF51735">
    <property type="entry name" value="NAD(P)-binding Rossmann-fold domains"/>
    <property type="match status" value="1"/>
</dbReference>
<sequence>MRAGRGVLLTGASGYLGSLIATTLLLGEPDVRILAPVRPGHDPLALLATLRSELIASGAVAPEAMLERLSFTALPAFGSLAALLPELAAFGIEEVVHCAACLDYFDEAALQAINVGLTEELLALAGSAGVRRFTYVSTAFSSGYVDHRIGETLHGDPEGDPTDYTKTKRLAERRVAESGIAYLILRPSIVIGHSGDGRYSGKRYGLYQLWSGIERLLCREWHETIHAFAPRERINLIHQDAFQNAFLAGWQQLPDNSILNMVAAEACAPTVRDLWVLWLEAVNRPRQTVFYDRMADIPSRAIPPPQRALLALASVNLEIIGHPWRFDRAGLDRLIAAGVTFPEATLATIEICQNRLIDQSAAIEKFLAKHEQRFALAG</sequence>
<dbReference type="Gene3D" id="3.40.50.720">
    <property type="entry name" value="NAD(P)-binding Rossmann-like Domain"/>
    <property type="match status" value="1"/>
</dbReference>
<reference evidence="2 3" key="1">
    <citation type="submission" date="2018-05" db="EMBL/GenBank/DDBJ databases">
        <title>Description of Sphingomonas pokkalii sp nov, isolated from the rhizosphere of saline tolerant pokkali rice and its draft genome analysis.</title>
        <authorList>
            <person name="Menon R."/>
            <person name="Kumari S."/>
            <person name="Rameshkumar N."/>
        </authorList>
    </citation>
    <scope>NUCLEOTIDE SEQUENCE [LARGE SCALE GENOMIC DNA]</scope>
    <source>
        <strain evidence="2 3">L3B27</strain>
    </source>
</reference>
<dbReference type="EMBL" id="QENQ01000001">
    <property type="protein sequence ID" value="PVX28399.1"/>
    <property type="molecule type" value="Genomic_DNA"/>
</dbReference>
<evidence type="ECO:0000313" key="2">
    <source>
        <dbReference type="EMBL" id="PVX28399.1"/>
    </source>
</evidence>
<keyword evidence="3" id="KW-1185">Reference proteome</keyword>
<gene>
    <name evidence="2" type="ORF">DD559_02790</name>
</gene>
<dbReference type="InterPro" id="IPR050177">
    <property type="entry name" value="Lipid_A_modif_metabolic_enz"/>
</dbReference>
<dbReference type="Proteomes" id="UP000245890">
    <property type="component" value="Unassembled WGS sequence"/>
</dbReference>
<proteinExistence type="predicted"/>
<protein>
    <recommendedName>
        <fullName evidence="1">Thioester reductase (TE) domain-containing protein</fullName>
    </recommendedName>
</protein>
<dbReference type="RefSeq" id="WP_116467849.1">
    <property type="nucleotide sequence ID" value="NZ_QENQ01000001.1"/>
</dbReference>
<feature type="domain" description="Thioester reductase (TE)" evidence="1">
    <location>
        <begin position="9"/>
        <end position="237"/>
    </location>
</feature>
<dbReference type="InterPro" id="IPR013120">
    <property type="entry name" value="FAR_NAD-bd"/>
</dbReference>
<dbReference type="InterPro" id="IPR036291">
    <property type="entry name" value="NAD(P)-bd_dom_sf"/>
</dbReference>